<reference evidence="13 14" key="2">
    <citation type="submission" date="2023-11" db="UniProtKB">
        <authorList>
            <consortium name="WormBaseParasite"/>
        </authorList>
    </citation>
    <scope>IDENTIFICATION</scope>
</reference>
<dbReference type="WBParaSite" id="TREG1_31160.1">
    <property type="protein sequence ID" value="TREG1_31160.1"/>
    <property type="gene ID" value="TREG1_31160"/>
</dbReference>
<dbReference type="Gene3D" id="6.10.250.2950">
    <property type="match status" value="1"/>
</dbReference>
<feature type="compositionally biased region" description="Basic and acidic residues" evidence="10">
    <location>
        <begin position="104"/>
        <end position="114"/>
    </location>
</feature>
<proteinExistence type="inferred from homology"/>
<dbReference type="WBParaSite" id="TREG1_31160.2">
    <property type="protein sequence ID" value="TREG1_31160.2"/>
    <property type="gene ID" value="TREG1_31160"/>
</dbReference>
<keyword evidence="9 11" id="KW-0472">Membrane</keyword>
<reference evidence="12" key="1">
    <citation type="submission" date="2022-06" db="EMBL/GenBank/DDBJ databases">
        <authorList>
            <person name="Berger JAMES D."/>
            <person name="Berger JAMES D."/>
        </authorList>
    </citation>
    <scope>NUCLEOTIDE SEQUENCE [LARGE SCALE GENOMIC DNA]</scope>
</reference>
<comment type="similarity">
    <text evidence="3">Belongs to the selenoprotein S family.</text>
</comment>
<dbReference type="GO" id="GO:0036513">
    <property type="term" value="C:Derlin-1 retrotranslocation complex"/>
    <property type="evidence" value="ECO:0007669"/>
    <property type="project" value="TreeGrafter"/>
</dbReference>
<keyword evidence="8 11" id="KW-1133">Transmembrane helix</keyword>
<evidence type="ECO:0000313" key="13">
    <source>
        <dbReference type="WBParaSite" id="TREG1_31160.1"/>
    </source>
</evidence>
<evidence type="ECO:0000256" key="7">
    <source>
        <dbReference type="ARBA" id="ARBA00022933"/>
    </source>
</evidence>
<accession>A0AA85JR59</accession>
<evidence type="ECO:0000256" key="6">
    <source>
        <dbReference type="ARBA" id="ARBA00022824"/>
    </source>
</evidence>
<dbReference type="InterPro" id="IPR009703">
    <property type="entry name" value="Selenoprotein_S"/>
</dbReference>
<protein>
    <recommendedName>
        <fullName evidence="15">Selenoprotein S</fullName>
    </recommendedName>
</protein>
<evidence type="ECO:0000256" key="8">
    <source>
        <dbReference type="ARBA" id="ARBA00022989"/>
    </source>
</evidence>
<evidence type="ECO:0008006" key="15">
    <source>
        <dbReference type="Google" id="ProtNLM"/>
    </source>
</evidence>
<dbReference type="GO" id="GO:0036502">
    <property type="term" value="C:Derlin-1-VIMP complex"/>
    <property type="evidence" value="ECO:0007669"/>
    <property type="project" value="TreeGrafter"/>
</dbReference>
<keyword evidence="7" id="KW-0712">Selenocysteine</keyword>
<evidence type="ECO:0000256" key="5">
    <source>
        <dbReference type="ARBA" id="ARBA00022692"/>
    </source>
</evidence>
<evidence type="ECO:0000256" key="3">
    <source>
        <dbReference type="ARBA" id="ARBA00011034"/>
    </source>
</evidence>
<evidence type="ECO:0000256" key="2">
    <source>
        <dbReference type="ARBA" id="ARBA00004496"/>
    </source>
</evidence>
<organism evidence="12 13">
    <name type="scientific">Trichobilharzia regenti</name>
    <name type="common">Nasal bird schistosome</name>
    <dbReference type="NCBI Taxonomy" id="157069"/>
    <lineage>
        <taxon>Eukaryota</taxon>
        <taxon>Metazoa</taxon>
        <taxon>Spiralia</taxon>
        <taxon>Lophotrochozoa</taxon>
        <taxon>Platyhelminthes</taxon>
        <taxon>Trematoda</taxon>
        <taxon>Digenea</taxon>
        <taxon>Strigeidida</taxon>
        <taxon>Schistosomatoidea</taxon>
        <taxon>Schistosomatidae</taxon>
        <taxon>Trichobilharzia</taxon>
    </lineage>
</organism>
<evidence type="ECO:0000313" key="14">
    <source>
        <dbReference type="WBParaSite" id="TREG1_31160.2"/>
    </source>
</evidence>
<dbReference type="Proteomes" id="UP000050795">
    <property type="component" value="Unassembled WGS sequence"/>
</dbReference>
<dbReference type="GO" id="GO:0030970">
    <property type="term" value="P:retrograde protein transport, ER to cytosol"/>
    <property type="evidence" value="ECO:0007669"/>
    <property type="project" value="TreeGrafter"/>
</dbReference>
<keyword evidence="4" id="KW-0963">Cytoplasm</keyword>
<comment type="subcellular location">
    <subcellularLocation>
        <location evidence="2">Cytoplasm</location>
    </subcellularLocation>
    <subcellularLocation>
        <location evidence="1">Endoplasmic reticulum membrane</location>
        <topology evidence="1">Single-pass membrane protein</topology>
    </subcellularLocation>
</comment>
<evidence type="ECO:0000256" key="9">
    <source>
        <dbReference type="ARBA" id="ARBA00023136"/>
    </source>
</evidence>
<feature type="region of interest" description="Disordered" evidence="10">
    <location>
        <begin position="91"/>
        <end position="162"/>
    </location>
</feature>
<feature type="transmembrane region" description="Helical" evidence="11">
    <location>
        <begin position="33"/>
        <end position="50"/>
    </location>
</feature>
<dbReference type="AlphaFoldDB" id="A0AA85JR59"/>
<name>A0AA85JR59_TRIRE</name>
<sequence length="162" mass="18079">MDAEVELEEEFTATAAGGGIGGGVPQITSKANFNYALIALLVFVISYFLWKFFRSQSTHSTLHQSSAQNDAHRKAMEKARAKLQEELNAQIAQYKSNKQEEDEMKAREKAEKLAKYMTNNGSSQKSSDDDKKKRLRPNDYNPLAGDSGTTYRPTSRFCSRGG</sequence>
<evidence type="ECO:0000313" key="12">
    <source>
        <dbReference type="Proteomes" id="UP000050795"/>
    </source>
</evidence>
<keyword evidence="6" id="KW-0256">Endoplasmic reticulum</keyword>
<keyword evidence="12" id="KW-1185">Reference proteome</keyword>
<keyword evidence="5 11" id="KW-0812">Transmembrane</keyword>
<evidence type="ECO:0000256" key="10">
    <source>
        <dbReference type="SAM" id="MobiDB-lite"/>
    </source>
</evidence>
<feature type="compositionally biased region" description="Polar residues" evidence="10">
    <location>
        <begin position="147"/>
        <end position="162"/>
    </location>
</feature>
<evidence type="ECO:0000256" key="1">
    <source>
        <dbReference type="ARBA" id="ARBA00004389"/>
    </source>
</evidence>
<evidence type="ECO:0000256" key="4">
    <source>
        <dbReference type="ARBA" id="ARBA00022490"/>
    </source>
</evidence>
<dbReference type="Pfam" id="PF06936">
    <property type="entry name" value="Selenoprotein_S"/>
    <property type="match status" value="1"/>
</dbReference>
<dbReference type="GO" id="GO:0030968">
    <property type="term" value="P:endoplasmic reticulum unfolded protein response"/>
    <property type="evidence" value="ECO:0007669"/>
    <property type="project" value="TreeGrafter"/>
</dbReference>
<dbReference type="PANTHER" id="PTHR28621:SF1">
    <property type="entry name" value="SELENOPROTEIN S"/>
    <property type="match status" value="1"/>
</dbReference>
<evidence type="ECO:0000256" key="11">
    <source>
        <dbReference type="SAM" id="Phobius"/>
    </source>
</evidence>
<dbReference type="PANTHER" id="PTHR28621">
    <property type="entry name" value="SELENOPROTEIN S"/>
    <property type="match status" value="1"/>
</dbReference>